<feature type="transmembrane region" description="Helical" evidence="9">
    <location>
        <begin position="282"/>
        <end position="304"/>
    </location>
</feature>
<dbReference type="InterPro" id="IPR017452">
    <property type="entry name" value="GPCR_Rhodpsn_7TM"/>
</dbReference>
<dbReference type="GO" id="GO:0008528">
    <property type="term" value="F:G protein-coupled peptide receptor activity"/>
    <property type="evidence" value="ECO:0007669"/>
    <property type="project" value="TreeGrafter"/>
</dbReference>
<feature type="transmembrane region" description="Helical" evidence="9">
    <location>
        <begin position="120"/>
        <end position="138"/>
    </location>
</feature>
<organism evidence="11 12">
    <name type="scientific">Adineta ricciae</name>
    <name type="common">Rotifer</name>
    <dbReference type="NCBI Taxonomy" id="249248"/>
    <lineage>
        <taxon>Eukaryota</taxon>
        <taxon>Metazoa</taxon>
        <taxon>Spiralia</taxon>
        <taxon>Gnathifera</taxon>
        <taxon>Rotifera</taxon>
        <taxon>Eurotatoria</taxon>
        <taxon>Bdelloidea</taxon>
        <taxon>Adinetida</taxon>
        <taxon>Adinetidae</taxon>
        <taxon>Adineta</taxon>
    </lineage>
</organism>
<dbReference type="PROSITE" id="PS50262">
    <property type="entry name" value="G_PROTEIN_RECEP_F1_2"/>
    <property type="match status" value="1"/>
</dbReference>
<dbReference type="GO" id="GO:0007218">
    <property type="term" value="P:neuropeptide signaling pathway"/>
    <property type="evidence" value="ECO:0007669"/>
    <property type="project" value="TreeGrafter"/>
</dbReference>
<sequence length="334" mass="38632">MLKHRNHTAKFPSEQQYKARTHFISIFLTLKMVSNTTGRFRIEDYYVACALSTLFALISILISLSIFIIVWKTKPRLHTINHLLICNTAFASIVYCLVIINNYIYLLFVPWNLDDMSCRFRAYFAYIGISGVIYSYLIQSISRLFVSIFSTKYRFLSTFRMHFILIGTQWFAVILVPLSVLITKDIQMTPLTLCWIPVNKMIHLIVNLLFVYVIPVVVILVIYVCIYQHVRGSSRRATTITNATHSQKRDLQLLRNILILLLIYLGGSLTTLLYFATSIKVIYLISLVNITFTITAEKIFTLVLDREVRQVIINIVRGTTPVVPFQNTMTTFNK</sequence>
<feature type="transmembrane region" description="Helical" evidence="9">
    <location>
        <begin position="257"/>
        <end position="276"/>
    </location>
</feature>
<dbReference type="PANTHER" id="PTHR24230:SF75">
    <property type="entry name" value="RELAXIN FAMILY PEPTIDE RECEPTOR 3"/>
    <property type="match status" value="1"/>
</dbReference>
<dbReference type="SUPFAM" id="SSF81321">
    <property type="entry name" value="Family A G protein-coupled receptor-like"/>
    <property type="match status" value="1"/>
</dbReference>
<evidence type="ECO:0000256" key="3">
    <source>
        <dbReference type="ARBA" id="ARBA00022692"/>
    </source>
</evidence>
<dbReference type="GO" id="GO:0005886">
    <property type="term" value="C:plasma membrane"/>
    <property type="evidence" value="ECO:0007669"/>
    <property type="project" value="UniProtKB-SubCell"/>
</dbReference>
<keyword evidence="7" id="KW-0675">Receptor</keyword>
<evidence type="ECO:0000313" key="11">
    <source>
        <dbReference type="EMBL" id="CAF0809254.1"/>
    </source>
</evidence>
<dbReference type="InterPro" id="IPR000276">
    <property type="entry name" value="GPCR_Rhodpsn"/>
</dbReference>
<dbReference type="Pfam" id="PF00001">
    <property type="entry name" value="7tm_1"/>
    <property type="match status" value="1"/>
</dbReference>
<comment type="subcellular location">
    <subcellularLocation>
        <location evidence="1">Cell membrane</location>
        <topology evidence="1">Multi-pass membrane protein</topology>
    </subcellularLocation>
</comment>
<evidence type="ECO:0000256" key="4">
    <source>
        <dbReference type="ARBA" id="ARBA00022989"/>
    </source>
</evidence>
<proteinExistence type="predicted"/>
<reference evidence="11" key="1">
    <citation type="submission" date="2021-02" db="EMBL/GenBank/DDBJ databases">
        <authorList>
            <person name="Nowell W R."/>
        </authorList>
    </citation>
    <scope>NUCLEOTIDE SEQUENCE</scope>
</reference>
<evidence type="ECO:0000256" key="9">
    <source>
        <dbReference type="SAM" id="Phobius"/>
    </source>
</evidence>
<keyword evidence="5" id="KW-0297">G-protein coupled receptor</keyword>
<keyword evidence="6 9" id="KW-0472">Membrane</keyword>
<evidence type="ECO:0000256" key="8">
    <source>
        <dbReference type="ARBA" id="ARBA00023224"/>
    </source>
</evidence>
<evidence type="ECO:0000259" key="10">
    <source>
        <dbReference type="PROSITE" id="PS50262"/>
    </source>
</evidence>
<dbReference type="Gene3D" id="1.20.1070.10">
    <property type="entry name" value="Rhodopsin 7-helix transmembrane proteins"/>
    <property type="match status" value="1"/>
</dbReference>
<evidence type="ECO:0000256" key="7">
    <source>
        <dbReference type="ARBA" id="ARBA00023170"/>
    </source>
</evidence>
<feature type="transmembrane region" description="Helical" evidence="9">
    <location>
        <begin position="45"/>
        <end position="71"/>
    </location>
</feature>
<dbReference type="AlphaFoldDB" id="A0A813TBM2"/>
<keyword evidence="8" id="KW-0807">Transducer</keyword>
<feature type="domain" description="G-protein coupled receptors family 1 profile" evidence="10">
    <location>
        <begin position="62"/>
        <end position="265"/>
    </location>
</feature>
<comment type="caution">
    <text evidence="11">The sequence shown here is derived from an EMBL/GenBank/DDBJ whole genome shotgun (WGS) entry which is preliminary data.</text>
</comment>
<gene>
    <name evidence="11" type="ORF">EDS130_LOCUS5262</name>
</gene>
<dbReference type="EMBL" id="CAJNOJ010000014">
    <property type="protein sequence ID" value="CAF0809254.1"/>
    <property type="molecule type" value="Genomic_DNA"/>
</dbReference>
<dbReference type="Proteomes" id="UP000663852">
    <property type="component" value="Unassembled WGS sequence"/>
</dbReference>
<evidence type="ECO:0000256" key="5">
    <source>
        <dbReference type="ARBA" id="ARBA00023040"/>
    </source>
</evidence>
<evidence type="ECO:0000256" key="2">
    <source>
        <dbReference type="ARBA" id="ARBA00022475"/>
    </source>
</evidence>
<dbReference type="CDD" id="cd00637">
    <property type="entry name" value="7tm_classA_rhodopsin-like"/>
    <property type="match status" value="1"/>
</dbReference>
<feature type="transmembrane region" description="Helical" evidence="9">
    <location>
        <begin position="202"/>
        <end position="226"/>
    </location>
</feature>
<keyword evidence="3 9" id="KW-0812">Transmembrane</keyword>
<keyword evidence="2" id="KW-1003">Cell membrane</keyword>
<evidence type="ECO:0000256" key="6">
    <source>
        <dbReference type="ARBA" id="ARBA00023136"/>
    </source>
</evidence>
<protein>
    <recommendedName>
        <fullName evidence="10">G-protein coupled receptors family 1 profile domain-containing protein</fullName>
    </recommendedName>
</protein>
<accession>A0A813TBM2</accession>
<name>A0A813TBM2_ADIRI</name>
<dbReference type="PANTHER" id="PTHR24230">
    <property type="entry name" value="G-PROTEIN COUPLED RECEPTOR"/>
    <property type="match status" value="1"/>
</dbReference>
<keyword evidence="4 9" id="KW-1133">Transmembrane helix</keyword>
<feature type="transmembrane region" description="Helical" evidence="9">
    <location>
        <begin position="159"/>
        <end position="182"/>
    </location>
</feature>
<evidence type="ECO:0000313" key="12">
    <source>
        <dbReference type="Proteomes" id="UP000663852"/>
    </source>
</evidence>
<evidence type="ECO:0000256" key="1">
    <source>
        <dbReference type="ARBA" id="ARBA00004651"/>
    </source>
</evidence>
<feature type="transmembrane region" description="Helical" evidence="9">
    <location>
        <begin position="83"/>
        <end position="108"/>
    </location>
</feature>